<gene>
    <name evidence="1" type="ORF">Mucpa_6300</name>
</gene>
<accession>H1Y3U4</accession>
<sequence length="37" mass="4457">MYLADSRILNIYEKLKSKKKQIMPIIIKIQFFADENI</sequence>
<dbReference type="EMBL" id="CM001403">
    <property type="protein sequence ID" value="EHQ30356.1"/>
    <property type="molecule type" value="Genomic_DNA"/>
</dbReference>
<dbReference type="Proteomes" id="UP000002774">
    <property type="component" value="Chromosome"/>
</dbReference>
<keyword evidence="2" id="KW-1185">Reference proteome</keyword>
<name>H1Y3U4_9SPHI</name>
<dbReference type="HOGENOM" id="CLU_3346071_0_0_10"/>
<protein>
    <submittedName>
        <fullName evidence="1">Uncharacterized protein</fullName>
    </submittedName>
</protein>
<organism evidence="1 2">
    <name type="scientific">Mucilaginibacter paludis DSM 18603</name>
    <dbReference type="NCBI Taxonomy" id="714943"/>
    <lineage>
        <taxon>Bacteria</taxon>
        <taxon>Pseudomonadati</taxon>
        <taxon>Bacteroidota</taxon>
        <taxon>Sphingobacteriia</taxon>
        <taxon>Sphingobacteriales</taxon>
        <taxon>Sphingobacteriaceae</taxon>
        <taxon>Mucilaginibacter</taxon>
    </lineage>
</organism>
<evidence type="ECO:0000313" key="1">
    <source>
        <dbReference type="EMBL" id="EHQ30356.1"/>
    </source>
</evidence>
<evidence type="ECO:0000313" key="2">
    <source>
        <dbReference type="Proteomes" id="UP000002774"/>
    </source>
</evidence>
<reference evidence="1" key="1">
    <citation type="submission" date="2011-09" db="EMBL/GenBank/DDBJ databases">
        <title>The permanent draft genome of Mucilaginibacter paludis DSM 18603.</title>
        <authorList>
            <consortium name="US DOE Joint Genome Institute (JGI-PGF)"/>
            <person name="Lucas S."/>
            <person name="Han J."/>
            <person name="Lapidus A."/>
            <person name="Bruce D."/>
            <person name="Goodwin L."/>
            <person name="Pitluck S."/>
            <person name="Peters L."/>
            <person name="Kyrpides N."/>
            <person name="Mavromatis K."/>
            <person name="Ivanova N."/>
            <person name="Mikhailova N."/>
            <person name="Held B."/>
            <person name="Detter J.C."/>
            <person name="Tapia R."/>
            <person name="Han C."/>
            <person name="Land M."/>
            <person name="Hauser L."/>
            <person name="Markowitz V."/>
            <person name="Cheng J.-F."/>
            <person name="Hugenholtz P."/>
            <person name="Woyke T."/>
            <person name="Wu D."/>
            <person name="Tindall B."/>
            <person name="Brambilla E."/>
            <person name="Klenk H.-P."/>
            <person name="Eisen J.A."/>
        </authorList>
    </citation>
    <scope>NUCLEOTIDE SEQUENCE [LARGE SCALE GENOMIC DNA]</scope>
    <source>
        <strain evidence="1">DSM 18603</strain>
    </source>
</reference>
<dbReference type="STRING" id="714943.Mucpa_6300"/>
<dbReference type="AlphaFoldDB" id="H1Y3U4"/>
<proteinExistence type="predicted"/>